<dbReference type="InterPro" id="IPR025695">
    <property type="entry name" value="DoxX-like"/>
</dbReference>
<dbReference type="PANTHER" id="PTHR12126">
    <property type="entry name" value="NADH-UBIQUINONE OXIDOREDUCTASE 39 KDA SUBUNIT-RELATED"/>
    <property type="match status" value="1"/>
</dbReference>
<dbReference type="PANTHER" id="PTHR12126:SF11">
    <property type="entry name" value="NADH DEHYDROGENASE [UBIQUINONE] 1 ALPHA SUBCOMPLEX SUBUNIT 9, MITOCHONDRIAL"/>
    <property type="match status" value="1"/>
</dbReference>
<proteinExistence type="predicted"/>
<accession>A0ABP8GL40</accession>
<feature type="domain" description="NAD(P)-binding" evidence="2">
    <location>
        <begin position="17"/>
        <end position="157"/>
    </location>
</feature>
<name>A0ABP8GL40_9BURK</name>
<comment type="caution">
    <text evidence="3">The sequence shown here is derived from an EMBL/GenBank/DDBJ whole genome shotgun (WGS) entry which is preliminary data.</text>
</comment>
<evidence type="ECO:0000313" key="4">
    <source>
        <dbReference type="Proteomes" id="UP001501671"/>
    </source>
</evidence>
<evidence type="ECO:0000259" key="2">
    <source>
        <dbReference type="Pfam" id="PF13460"/>
    </source>
</evidence>
<dbReference type="Pfam" id="PF13781">
    <property type="entry name" value="DoxX_3"/>
    <property type="match status" value="1"/>
</dbReference>
<dbReference type="SUPFAM" id="SSF51735">
    <property type="entry name" value="NAD(P)-binding Rossmann-fold domains"/>
    <property type="match status" value="1"/>
</dbReference>
<keyword evidence="1" id="KW-1133">Transmembrane helix</keyword>
<feature type="transmembrane region" description="Helical" evidence="1">
    <location>
        <begin position="361"/>
        <end position="379"/>
    </location>
</feature>
<dbReference type="Proteomes" id="UP001501671">
    <property type="component" value="Unassembled WGS sequence"/>
</dbReference>
<protein>
    <submittedName>
        <fullName evidence="3">SDR family oxidoreductase</fullName>
    </submittedName>
</protein>
<evidence type="ECO:0000313" key="3">
    <source>
        <dbReference type="EMBL" id="GAA4325924.1"/>
    </source>
</evidence>
<dbReference type="InterPro" id="IPR051207">
    <property type="entry name" value="ComplexI_NDUFA9_subunit"/>
</dbReference>
<feature type="transmembrane region" description="Helical" evidence="1">
    <location>
        <begin position="412"/>
        <end position="430"/>
    </location>
</feature>
<sequence>MVRAEPGPARARVLLLGATGFLGRHIARELAAAGHAVVAGARRPPARPLPAAVHVEVDFEQGCDPAYWLPLLDGIDAVVNAVGILKESAGARFAVLHERAPQALFAACRQAGVRRVVQVSALGADAGARSAYHLSKRAADDYLMSLGLDAVVVQPSLVYGPGGASARLFGMMASLPLVPLPRAARAPVQPIHVDDAARAIALLADPGRRCPPKVALVGPQPLPLRDFLSALRTALGVPGRLRVVELPRALTACLARLAAALPGAAPDRETLAMLERGNTADPAPVRELLGGPPRPPAAFVAPDEAPAAAARARLDWLLPVLRASLACLWIGTGIVSLGLYPVESSYELLRRAGTPGWLRPFALYGAAALDILLGLLTLLPRAGRALWAGQAALIAFYTAVITWKLPEFWLHPYGPVLKNLPILALLLLLYQLERPWNTR</sequence>
<keyword evidence="1" id="KW-0472">Membrane</keyword>
<dbReference type="RefSeq" id="WP_345246716.1">
    <property type="nucleotide sequence ID" value="NZ_BAABFO010000003.1"/>
</dbReference>
<reference evidence="4" key="1">
    <citation type="journal article" date="2019" name="Int. J. Syst. Evol. Microbiol.">
        <title>The Global Catalogue of Microorganisms (GCM) 10K type strain sequencing project: providing services to taxonomists for standard genome sequencing and annotation.</title>
        <authorList>
            <consortium name="The Broad Institute Genomics Platform"/>
            <consortium name="The Broad Institute Genome Sequencing Center for Infectious Disease"/>
            <person name="Wu L."/>
            <person name="Ma J."/>
        </authorList>
    </citation>
    <scope>NUCLEOTIDE SEQUENCE [LARGE SCALE GENOMIC DNA]</scope>
    <source>
        <strain evidence="4">JCM 17666</strain>
    </source>
</reference>
<feature type="transmembrane region" description="Helical" evidence="1">
    <location>
        <begin position="320"/>
        <end position="341"/>
    </location>
</feature>
<dbReference type="InterPro" id="IPR036291">
    <property type="entry name" value="NAD(P)-bd_dom_sf"/>
</dbReference>
<feature type="transmembrane region" description="Helical" evidence="1">
    <location>
        <begin position="386"/>
        <end position="406"/>
    </location>
</feature>
<organism evidence="3 4">
    <name type="scientific">Pigmentiphaga soli</name>
    <dbReference type="NCBI Taxonomy" id="1007095"/>
    <lineage>
        <taxon>Bacteria</taxon>
        <taxon>Pseudomonadati</taxon>
        <taxon>Pseudomonadota</taxon>
        <taxon>Betaproteobacteria</taxon>
        <taxon>Burkholderiales</taxon>
        <taxon>Alcaligenaceae</taxon>
        <taxon>Pigmentiphaga</taxon>
    </lineage>
</organism>
<dbReference type="Pfam" id="PF13460">
    <property type="entry name" value="NAD_binding_10"/>
    <property type="match status" value="1"/>
</dbReference>
<evidence type="ECO:0000256" key="1">
    <source>
        <dbReference type="SAM" id="Phobius"/>
    </source>
</evidence>
<gene>
    <name evidence="3" type="ORF">GCM10023144_08760</name>
</gene>
<dbReference type="EMBL" id="BAABFO010000003">
    <property type="protein sequence ID" value="GAA4325924.1"/>
    <property type="molecule type" value="Genomic_DNA"/>
</dbReference>
<keyword evidence="4" id="KW-1185">Reference proteome</keyword>
<dbReference type="InterPro" id="IPR016040">
    <property type="entry name" value="NAD(P)-bd_dom"/>
</dbReference>
<keyword evidence="1" id="KW-0812">Transmembrane</keyword>
<dbReference type="Gene3D" id="3.40.50.720">
    <property type="entry name" value="NAD(P)-binding Rossmann-like Domain"/>
    <property type="match status" value="1"/>
</dbReference>